<dbReference type="AlphaFoldDB" id="G5BTT9"/>
<dbReference type="EMBL" id="JH171774">
    <property type="protein sequence ID" value="EHB12700.1"/>
    <property type="molecule type" value="Genomic_DNA"/>
</dbReference>
<feature type="region of interest" description="Disordered" evidence="1">
    <location>
        <begin position="1"/>
        <end position="25"/>
    </location>
</feature>
<gene>
    <name evidence="2" type="ORF">GW7_21406</name>
</gene>
<reference evidence="2 3" key="1">
    <citation type="journal article" date="2011" name="Nature">
        <title>Genome sequencing reveals insights into physiology and longevity of the naked mole rat.</title>
        <authorList>
            <person name="Kim E.B."/>
            <person name="Fang X."/>
            <person name="Fushan A.A."/>
            <person name="Huang Z."/>
            <person name="Lobanov A.V."/>
            <person name="Han L."/>
            <person name="Marino S.M."/>
            <person name="Sun X."/>
            <person name="Turanov A.A."/>
            <person name="Yang P."/>
            <person name="Yim S.H."/>
            <person name="Zhao X."/>
            <person name="Kasaikina M.V."/>
            <person name="Stoletzki N."/>
            <person name="Peng C."/>
            <person name="Polak P."/>
            <person name="Xiong Z."/>
            <person name="Kiezun A."/>
            <person name="Zhu Y."/>
            <person name="Chen Y."/>
            <person name="Kryukov G.V."/>
            <person name="Zhang Q."/>
            <person name="Peshkin L."/>
            <person name="Yang L."/>
            <person name="Bronson R.T."/>
            <person name="Buffenstein R."/>
            <person name="Wang B."/>
            <person name="Han C."/>
            <person name="Li Q."/>
            <person name="Chen L."/>
            <person name="Zhao W."/>
            <person name="Sunyaev S.R."/>
            <person name="Park T.J."/>
            <person name="Zhang G."/>
            <person name="Wang J."/>
            <person name="Gladyshev V.N."/>
        </authorList>
    </citation>
    <scope>NUCLEOTIDE SEQUENCE [LARGE SCALE GENOMIC DNA]</scope>
</reference>
<accession>G5BTT9</accession>
<evidence type="ECO:0000256" key="1">
    <source>
        <dbReference type="SAM" id="MobiDB-lite"/>
    </source>
</evidence>
<dbReference type="Proteomes" id="UP000006813">
    <property type="component" value="Unassembled WGS sequence"/>
</dbReference>
<feature type="compositionally biased region" description="Polar residues" evidence="1">
    <location>
        <begin position="1"/>
        <end position="13"/>
    </location>
</feature>
<name>G5BTT9_HETGA</name>
<evidence type="ECO:0000313" key="2">
    <source>
        <dbReference type="EMBL" id="EHB12700.1"/>
    </source>
</evidence>
<evidence type="ECO:0000313" key="3">
    <source>
        <dbReference type="Proteomes" id="UP000006813"/>
    </source>
</evidence>
<dbReference type="STRING" id="10181.G5BTT9"/>
<protein>
    <submittedName>
        <fullName evidence="2">Small EDRK-rich factor 2</fullName>
    </submittedName>
</protein>
<sequence>MTLSTQRELATQKNMKKQSDSIKGKRRDDRLFCCRLQVEGLGDHAAETEKGKRGGTQVALWLRVQPSCP</sequence>
<dbReference type="InParanoid" id="G5BTT9"/>
<proteinExistence type="predicted"/>
<organism evidence="2 3">
    <name type="scientific">Heterocephalus glaber</name>
    <name type="common">Naked mole rat</name>
    <dbReference type="NCBI Taxonomy" id="10181"/>
    <lineage>
        <taxon>Eukaryota</taxon>
        <taxon>Metazoa</taxon>
        <taxon>Chordata</taxon>
        <taxon>Craniata</taxon>
        <taxon>Vertebrata</taxon>
        <taxon>Euteleostomi</taxon>
        <taxon>Mammalia</taxon>
        <taxon>Eutheria</taxon>
        <taxon>Euarchontoglires</taxon>
        <taxon>Glires</taxon>
        <taxon>Rodentia</taxon>
        <taxon>Hystricomorpha</taxon>
        <taxon>Bathyergidae</taxon>
        <taxon>Heterocephalus</taxon>
    </lineage>
</organism>